<dbReference type="OrthoDB" id="3561321at2759"/>
<comment type="caution">
    <text evidence="1">The sequence shown here is derived from an EMBL/GenBank/DDBJ whole genome shotgun (WGS) entry which is preliminary data.</text>
</comment>
<evidence type="ECO:0000313" key="1">
    <source>
        <dbReference type="EMBL" id="KAG4425159.1"/>
    </source>
</evidence>
<dbReference type="EMBL" id="JAFJYH010000013">
    <property type="protein sequence ID" value="KAG4425159.1"/>
    <property type="molecule type" value="Genomic_DNA"/>
</dbReference>
<dbReference type="AlphaFoldDB" id="A0A8H7WHT7"/>
<accession>A0A8H7WHT7</accession>
<gene>
    <name evidence="1" type="ORF">IFR04_001726</name>
</gene>
<reference evidence="1" key="1">
    <citation type="submission" date="2021-02" db="EMBL/GenBank/DDBJ databases">
        <title>Genome sequence Cadophora malorum strain M34.</title>
        <authorList>
            <person name="Stefanovic E."/>
            <person name="Vu D."/>
            <person name="Scully C."/>
            <person name="Dijksterhuis J."/>
            <person name="Roader J."/>
            <person name="Houbraken J."/>
        </authorList>
    </citation>
    <scope>NUCLEOTIDE SEQUENCE</scope>
    <source>
        <strain evidence="1">M34</strain>
    </source>
</reference>
<name>A0A8H7WHT7_9HELO</name>
<sequence>MGKSIPPERNNVVLRDDEKHLTALTTKKDTLSQHMRTLSKTGQGRQARVVQDAYLQSSVEEARQVWTVEKRNAYDRERDLHVILGLDSQFTAAVLTAKQRFIQRKLQDLSVVFFMASRHADSAEERVIFEGRWKFVSNLGQEIMRLTDGQLKGLSRSSAGGMNEIEMRESIVMDVWDREFNYEIEIEIDRTFSQKLLVSFISSRLTCHNAFEVRPSPSDLAPIQARSHSLFNQLTLLIAWSITKVPKTFSTRQQQFHTSSKLQATPYSYGFAGFRYKIAAMVPVNTPIKDEWKFTCCHVLKQDDPTAPPPGYNFTVTPMTVAENCVYCKEFKPIEDCTKSKPSQCTNRRSTDSRILNHCGALWAEAIKKIAMHDYGNIVEHGHPSSLTTALGLKFDIALAKTKLLQKADLYLVDRVRAPGYEGPVDVTKLEARCLQWNEYVAKITESRGQSLGVGTWEMVVSAEKDLESHWDKVVELMNTE</sequence>
<dbReference type="Proteomes" id="UP000664132">
    <property type="component" value="Unassembled WGS sequence"/>
</dbReference>
<proteinExistence type="predicted"/>
<protein>
    <submittedName>
        <fullName evidence="1">Uncharacterized protein</fullName>
    </submittedName>
</protein>
<evidence type="ECO:0000313" key="2">
    <source>
        <dbReference type="Proteomes" id="UP000664132"/>
    </source>
</evidence>
<keyword evidence="2" id="KW-1185">Reference proteome</keyword>
<organism evidence="1 2">
    <name type="scientific">Cadophora malorum</name>
    <dbReference type="NCBI Taxonomy" id="108018"/>
    <lineage>
        <taxon>Eukaryota</taxon>
        <taxon>Fungi</taxon>
        <taxon>Dikarya</taxon>
        <taxon>Ascomycota</taxon>
        <taxon>Pezizomycotina</taxon>
        <taxon>Leotiomycetes</taxon>
        <taxon>Helotiales</taxon>
        <taxon>Ploettnerulaceae</taxon>
        <taxon>Cadophora</taxon>
    </lineage>
</organism>